<comment type="caution">
    <text evidence="2">The sequence shown here is derived from an EMBL/GenBank/DDBJ whole genome shotgun (WGS) entry which is preliminary data.</text>
</comment>
<evidence type="ECO:0000313" key="2">
    <source>
        <dbReference type="EMBL" id="VEL23781.1"/>
    </source>
</evidence>
<feature type="region of interest" description="Disordered" evidence="1">
    <location>
        <begin position="1"/>
        <end position="64"/>
    </location>
</feature>
<name>A0A448WZ50_9PLAT</name>
<gene>
    <name evidence="2" type="ORF">PXEA_LOCUS17221</name>
</gene>
<dbReference type="AlphaFoldDB" id="A0A448WZ50"/>
<dbReference type="Proteomes" id="UP000784294">
    <property type="component" value="Unassembled WGS sequence"/>
</dbReference>
<reference evidence="2" key="1">
    <citation type="submission" date="2018-11" db="EMBL/GenBank/DDBJ databases">
        <authorList>
            <consortium name="Pathogen Informatics"/>
        </authorList>
    </citation>
    <scope>NUCLEOTIDE SEQUENCE</scope>
</reference>
<dbReference type="EMBL" id="CAAALY010063873">
    <property type="protein sequence ID" value="VEL23781.1"/>
    <property type="molecule type" value="Genomic_DNA"/>
</dbReference>
<organism evidence="2 3">
    <name type="scientific">Protopolystoma xenopodis</name>
    <dbReference type="NCBI Taxonomy" id="117903"/>
    <lineage>
        <taxon>Eukaryota</taxon>
        <taxon>Metazoa</taxon>
        <taxon>Spiralia</taxon>
        <taxon>Lophotrochozoa</taxon>
        <taxon>Platyhelminthes</taxon>
        <taxon>Monogenea</taxon>
        <taxon>Polyopisthocotylea</taxon>
        <taxon>Polystomatidea</taxon>
        <taxon>Polystomatidae</taxon>
        <taxon>Protopolystoma</taxon>
    </lineage>
</organism>
<keyword evidence="3" id="KW-1185">Reference proteome</keyword>
<evidence type="ECO:0000256" key="1">
    <source>
        <dbReference type="SAM" id="MobiDB-lite"/>
    </source>
</evidence>
<accession>A0A448WZ50</accession>
<feature type="compositionally biased region" description="Polar residues" evidence="1">
    <location>
        <begin position="1"/>
        <end position="17"/>
    </location>
</feature>
<protein>
    <submittedName>
        <fullName evidence="2">Uncharacterized protein</fullName>
    </submittedName>
</protein>
<evidence type="ECO:0000313" key="3">
    <source>
        <dbReference type="Proteomes" id="UP000784294"/>
    </source>
</evidence>
<feature type="compositionally biased region" description="Basic residues" evidence="1">
    <location>
        <begin position="131"/>
        <end position="143"/>
    </location>
</feature>
<proteinExistence type="predicted"/>
<feature type="region of interest" description="Disordered" evidence="1">
    <location>
        <begin position="123"/>
        <end position="143"/>
    </location>
</feature>
<sequence>MAITSEHSANKVESSISFRPPRPVHHKQRSEPVAADDFTQDTSQVPRPSRRRGIRFGTDVPTSVHAHRDRKVFRNFSVSHSKDYPESLGHEAVIESSTSQSSSRVPGDGICYALSTSSIHEKSKDFYESHKVKHRASRGSHRP</sequence>